<organism evidence="8 9">
    <name type="scientific">Verticillium longisporum</name>
    <name type="common">Verticillium dahliae var. longisporum</name>
    <dbReference type="NCBI Taxonomy" id="100787"/>
    <lineage>
        <taxon>Eukaryota</taxon>
        <taxon>Fungi</taxon>
        <taxon>Dikarya</taxon>
        <taxon>Ascomycota</taxon>
        <taxon>Pezizomycotina</taxon>
        <taxon>Sordariomycetes</taxon>
        <taxon>Hypocreomycetidae</taxon>
        <taxon>Glomerellales</taxon>
        <taxon>Plectosphaerellaceae</taxon>
        <taxon>Verticillium</taxon>
    </lineage>
</organism>
<evidence type="ECO:0000256" key="5">
    <source>
        <dbReference type="ARBA" id="ARBA00034617"/>
    </source>
</evidence>
<keyword evidence="2" id="KW-0238">DNA-binding</keyword>
<dbReference type="Proteomes" id="UP000044602">
    <property type="component" value="Unassembled WGS sequence"/>
</dbReference>
<feature type="non-terminal residue" evidence="8">
    <location>
        <position position="142"/>
    </location>
</feature>
<dbReference type="AlphaFoldDB" id="A0A0G4LNH0"/>
<reference evidence="8 9" key="1">
    <citation type="submission" date="2015-05" db="EMBL/GenBank/DDBJ databases">
        <authorList>
            <person name="Wang D.B."/>
            <person name="Wang M."/>
        </authorList>
    </citation>
    <scope>NUCLEOTIDE SEQUENCE [LARGE SCALE GENOMIC DNA]</scope>
    <source>
        <strain evidence="8">VL1</strain>
    </source>
</reference>
<evidence type="ECO:0000256" key="1">
    <source>
        <dbReference type="ARBA" id="ARBA00005446"/>
    </source>
</evidence>
<feature type="domain" description="Helicase C-terminal" evidence="7">
    <location>
        <begin position="1"/>
        <end position="76"/>
    </location>
</feature>
<name>A0A0G4LNH0_VERLO</name>
<dbReference type="EMBL" id="CVQH01015781">
    <property type="protein sequence ID" value="CRK23562.1"/>
    <property type="molecule type" value="Genomic_DNA"/>
</dbReference>
<accession>A0A0G4LNH0</accession>
<dbReference type="GO" id="GO:0009378">
    <property type="term" value="F:four-way junction helicase activity"/>
    <property type="evidence" value="ECO:0007669"/>
    <property type="project" value="TreeGrafter"/>
</dbReference>
<evidence type="ECO:0000256" key="6">
    <source>
        <dbReference type="ARBA" id="ARBA00034808"/>
    </source>
</evidence>
<dbReference type="GO" id="GO:0005737">
    <property type="term" value="C:cytoplasm"/>
    <property type="evidence" value="ECO:0007669"/>
    <property type="project" value="TreeGrafter"/>
</dbReference>
<protein>
    <recommendedName>
        <fullName evidence="6">DNA 3'-5' helicase</fullName>
        <ecNumber evidence="6">5.6.2.4</ecNumber>
    </recommendedName>
</protein>
<evidence type="ECO:0000256" key="2">
    <source>
        <dbReference type="ARBA" id="ARBA00023125"/>
    </source>
</evidence>
<dbReference type="GO" id="GO:0005634">
    <property type="term" value="C:nucleus"/>
    <property type="evidence" value="ECO:0007669"/>
    <property type="project" value="TreeGrafter"/>
</dbReference>
<comment type="similarity">
    <text evidence="1">Belongs to the helicase family. RecQ subfamily.</text>
</comment>
<keyword evidence="3" id="KW-0413">Isomerase</keyword>
<dbReference type="EC" id="5.6.2.4" evidence="6"/>
<dbReference type="InterPro" id="IPR032284">
    <property type="entry name" value="RecQ_Zn-bd"/>
</dbReference>
<dbReference type="Gene3D" id="3.40.50.300">
    <property type="entry name" value="P-loop containing nucleotide triphosphate hydrolases"/>
    <property type="match status" value="1"/>
</dbReference>
<evidence type="ECO:0000256" key="3">
    <source>
        <dbReference type="ARBA" id="ARBA00023235"/>
    </source>
</evidence>
<dbReference type="Gene3D" id="1.10.10.10">
    <property type="entry name" value="Winged helix-like DNA-binding domain superfamily/Winged helix DNA-binding domain"/>
    <property type="match status" value="1"/>
</dbReference>
<keyword evidence="4" id="KW-0539">Nucleus</keyword>
<dbReference type="InterPro" id="IPR001650">
    <property type="entry name" value="Helicase_C-like"/>
</dbReference>
<dbReference type="PANTHER" id="PTHR13710:SF153">
    <property type="entry name" value="RECQ-LIKE DNA HELICASE BLM"/>
    <property type="match status" value="1"/>
</dbReference>
<keyword evidence="9" id="KW-1185">Reference proteome</keyword>
<sequence length="142" mass="16364">MGIDKPDVRFVIHHSLPKSLEGYYQETGRAGRDGKPSDCILYFGYGDVFTLKKMINDGDGSEEQKERQRGMLNRMSTYCDDQKDCRRVTILRYFGEAFNVADCNKTCDNCLHKGVFEERDFSEFAIAVIETIKAHKYLTINQ</sequence>
<proteinExistence type="inferred from homology"/>
<dbReference type="GO" id="GO:0005694">
    <property type="term" value="C:chromosome"/>
    <property type="evidence" value="ECO:0007669"/>
    <property type="project" value="TreeGrafter"/>
</dbReference>
<dbReference type="GO" id="GO:0000724">
    <property type="term" value="P:double-strand break repair via homologous recombination"/>
    <property type="evidence" value="ECO:0007669"/>
    <property type="project" value="TreeGrafter"/>
</dbReference>
<evidence type="ECO:0000256" key="4">
    <source>
        <dbReference type="ARBA" id="ARBA00023242"/>
    </source>
</evidence>
<evidence type="ECO:0000313" key="8">
    <source>
        <dbReference type="EMBL" id="CRK23562.1"/>
    </source>
</evidence>
<comment type="catalytic activity">
    <reaction evidence="5">
        <text>Couples ATP hydrolysis with the unwinding of duplex DNA by translocating in the 3'-5' direction.</text>
        <dbReference type="EC" id="5.6.2.4"/>
    </reaction>
</comment>
<evidence type="ECO:0000259" key="7">
    <source>
        <dbReference type="PROSITE" id="PS51194"/>
    </source>
</evidence>
<evidence type="ECO:0000313" key="9">
    <source>
        <dbReference type="Proteomes" id="UP000044602"/>
    </source>
</evidence>
<dbReference type="GO" id="GO:0043138">
    <property type="term" value="F:3'-5' DNA helicase activity"/>
    <property type="evidence" value="ECO:0007669"/>
    <property type="project" value="UniProtKB-EC"/>
</dbReference>
<dbReference type="GO" id="GO:0003677">
    <property type="term" value="F:DNA binding"/>
    <property type="evidence" value="ECO:0007669"/>
    <property type="project" value="UniProtKB-KW"/>
</dbReference>
<dbReference type="PROSITE" id="PS51194">
    <property type="entry name" value="HELICASE_CTER"/>
    <property type="match status" value="1"/>
</dbReference>
<dbReference type="InterPro" id="IPR027417">
    <property type="entry name" value="P-loop_NTPase"/>
</dbReference>
<dbReference type="SUPFAM" id="SSF52540">
    <property type="entry name" value="P-loop containing nucleoside triphosphate hydrolases"/>
    <property type="match status" value="1"/>
</dbReference>
<gene>
    <name evidence="8" type="ORF">BN1708_018035</name>
</gene>
<dbReference type="STRING" id="100787.A0A0G4LNH0"/>
<dbReference type="InterPro" id="IPR036388">
    <property type="entry name" value="WH-like_DNA-bd_sf"/>
</dbReference>
<dbReference type="PANTHER" id="PTHR13710">
    <property type="entry name" value="DNA HELICASE RECQ FAMILY MEMBER"/>
    <property type="match status" value="1"/>
</dbReference>
<dbReference type="Pfam" id="PF16124">
    <property type="entry name" value="RecQ_Zn_bind"/>
    <property type="match status" value="1"/>
</dbReference>
<dbReference type="Pfam" id="PF00271">
    <property type="entry name" value="Helicase_C"/>
    <property type="match status" value="1"/>
</dbReference>